<gene>
    <name evidence="19 20" type="primary">LOC103718262</name>
</gene>
<evidence type="ECO:0000256" key="15">
    <source>
        <dbReference type="SAM" id="Phobius"/>
    </source>
</evidence>
<evidence type="ECO:0000256" key="13">
    <source>
        <dbReference type="PROSITE-ProRule" id="PRU10141"/>
    </source>
</evidence>
<dbReference type="AlphaFoldDB" id="A0A8B8JAD3"/>
<keyword evidence="15" id="KW-0812">Transmembrane</keyword>
<dbReference type="InterPro" id="IPR000719">
    <property type="entry name" value="Prot_kinase_dom"/>
</dbReference>
<dbReference type="Gene3D" id="3.30.200.20">
    <property type="entry name" value="Phosphorylase Kinase, domain 1"/>
    <property type="match status" value="1"/>
</dbReference>
<feature type="chain" id="PRO_5044666773" description="non-specific serine/threonine protein kinase" evidence="16">
    <location>
        <begin position="24"/>
        <end position="626"/>
    </location>
</feature>
<comment type="catalytic activity">
    <reaction evidence="12">
        <text>L-seryl-[protein] + ATP = O-phospho-L-seryl-[protein] + ADP + H(+)</text>
        <dbReference type="Rhea" id="RHEA:17989"/>
        <dbReference type="Rhea" id="RHEA-COMP:9863"/>
        <dbReference type="Rhea" id="RHEA-COMP:11604"/>
        <dbReference type="ChEBI" id="CHEBI:15378"/>
        <dbReference type="ChEBI" id="CHEBI:29999"/>
        <dbReference type="ChEBI" id="CHEBI:30616"/>
        <dbReference type="ChEBI" id="CHEBI:83421"/>
        <dbReference type="ChEBI" id="CHEBI:456216"/>
        <dbReference type="EC" id="2.7.11.1"/>
    </reaction>
</comment>
<evidence type="ECO:0000313" key="19">
    <source>
        <dbReference type="RefSeq" id="XP_008805214.2"/>
    </source>
</evidence>
<evidence type="ECO:0000256" key="8">
    <source>
        <dbReference type="ARBA" id="ARBA00022777"/>
    </source>
</evidence>
<dbReference type="FunFam" id="3.30.200.20:FF:000415">
    <property type="entry name" value="receptor-like serine/threonine-protein kinase NCRK"/>
    <property type="match status" value="1"/>
</dbReference>
<evidence type="ECO:0000259" key="17">
    <source>
        <dbReference type="PROSITE" id="PS50011"/>
    </source>
</evidence>
<reference evidence="19 20" key="2">
    <citation type="submission" date="2025-04" db="UniProtKB">
        <authorList>
            <consortium name="RefSeq"/>
        </authorList>
    </citation>
    <scope>IDENTIFICATION</scope>
    <source>
        <tissue evidence="19 20">Young leaves</tissue>
    </source>
</reference>
<evidence type="ECO:0000256" key="11">
    <source>
        <dbReference type="ARBA" id="ARBA00047899"/>
    </source>
</evidence>
<dbReference type="InterPro" id="IPR011009">
    <property type="entry name" value="Kinase-like_dom_sf"/>
</dbReference>
<keyword evidence="16" id="KW-0732">Signal</keyword>
<keyword evidence="8" id="KW-0418">Kinase</keyword>
<evidence type="ECO:0000313" key="18">
    <source>
        <dbReference type="Proteomes" id="UP000228380"/>
    </source>
</evidence>
<comment type="catalytic activity">
    <reaction evidence="11">
        <text>L-threonyl-[protein] + ATP = O-phospho-L-threonyl-[protein] + ADP + H(+)</text>
        <dbReference type="Rhea" id="RHEA:46608"/>
        <dbReference type="Rhea" id="RHEA-COMP:11060"/>
        <dbReference type="Rhea" id="RHEA-COMP:11605"/>
        <dbReference type="ChEBI" id="CHEBI:15378"/>
        <dbReference type="ChEBI" id="CHEBI:30013"/>
        <dbReference type="ChEBI" id="CHEBI:30616"/>
        <dbReference type="ChEBI" id="CHEBI:61977"/>
        <dbReference type="ChEBI" id="CHEBI:456216"/>
        <dbReference type="EC" id="2.7.11.1"/>
    </reaction>
</comment>
<dbReference type="EC" id="2.7.11.1" evidence="2"/>
<evidence type="ECO:0000256" key="5">
    <source>
        <dbReference type="ARBA" id="ARBA00022553"/>
    </source>
</evidence>
<dbReference type="InterPro" id="IPR008271">
    <property type="entry name" value="Ser/Thr_kinase_AS"/>
</dbReference>
<keyword evidence="9 13" id="KW-0067">ATP-binding</keyword>
<dbReference type="SUPFAM" id="SSF56112">
    <property type="entry name" value="Protein kinase-like (PK-like)"/>
    <property type="match status" value="1"/>
</dbReference>
<dbReference type="PROSITE" id="PS50011">
    <property type="entry name" value="PROTEIN_KINASE_DOM"/>
    <property type="match status" value="1"/>
</dbReference>
<dbReference type="FunFam" id="1.10.510.10:FF:000395">
    <property type="entry name" value="receptor-like serine/threonine-protein kinase NCRK"/>
    <property type="match status" value="1"/>
</dbReference>
<evidence type="ECO:0000256" key="3">
    <source>
        <dbReference type="ARBA" id="ARBA00022475"/>
    </source>
</evidence>
<protein>
    <recommendedName>
        <fullName evidence="2">non-specific serine/threonine protein kinase</fullName>
        <ecNumber evidence="2">2.7.11.1</ecNumber>
    </recommendedName>
</protein>
<dbReference type="Gene3D" id="1.10.510.10">
    <property type="entry name" value="Transferase(Phosphotransferase) domain 1"/>
    <property type="match status" value="1"/>
</dbReference>
<keyword evidence="5" id="KW-0597">Phosphoprotein</keyword>
<feature type="transmembrane region" description="Helical" evidence="15">
    <location>
        <begin position="114"/>
        <end position="138"/>
    </location>
</feature>
<feature type="signal peptide" evidence="16">
    <location>
        <begin position="1"/>
        <end position="23"/>
    </location>
</feature>
<proteinExistence type="predicted"/>
<keyword evidence="7 13" id="KW-0547">Nucleotide-binding</keyword>
<dbReference type="GO" id="GO:0005524">
    <property type="term" value="F:ATP binding"/>
    <property type="evidence" value="ECO:0007669"/>
    <property type="project" value="UniProtKB-UniRule"/>
</dbReference>
<evidence type="ECO:0000256" key="16">
    <source>
        <dbReference type="SAM" id="SignalP"/>
    </source>
</evidence>
<dbReference type="Proteomes" id="UP000228380">
    <property type="component" value="Chromosome 17"/>
</dbReference>
<feature type="compositionally biased region" description="Basic and acidic residues" evidence="14">
    <location>
        <begin position="544"/>
        <end position="554"/>
    </location>
</feature>
<dbReference type="Pfam" id="PF00069">
    <property type="entry name" value="Pkinase"/>
    <property type="match status" value="1"/>
</dbReference>
<evidence type="ECO:0000256" key="6">
    <source>
        <dbReference type="ARBA" id="ARBA00022679"/>
    </source>
</evidence>
<dbReference type="InterPro" id="IPR017441">
    <property type="entry name" value="Protein_kinase_ATP_BS"/>
</dbReference>
<dbReference type="PANTHER" id="PTHR47989">
    <property type="entry name" value="OS01G0750732 PROTEIN"/>
    <property type="match status" value="1"/>
</dbReference>
<keyword evidence="4" id="KW-0723">Serine/threonine-protein kinase</keyword>
<name>A0A8B8JAD3_PHODC</name>
<evidence type="ECO:0000313" key="20">
    <source>
        <dbReference type="RefSeq" id="XP_026664725.2"/>
    </source>
</evidence>
<comment type="subcellular location">
    <subcellularLocation>
        <location evidence="1">Cell membrane</location>
    </subcellularLocation>
</comment>
<dbReference type="SMART" id="SM00220">
    <property type="entry name" value="S_TKc"/>
    <property type="match status" value="1"/>
</dbReference>
<feature type="domain" description="Protein kinase" evidence="17">
    <location>
        <begin position="223"/>
        <end position="507"/>
    </location>
</feature>
<evidence type="ECO:0000256" key="9">
    <source>
        <dbReference type="ARBA" id="ARBA00022840"/>
    </source>
</evidence>
<dbReference type="KEGG" id="pda:103718262"/>
<feature type="binding site" evidence="13">
    <location>
        <position position="251"/>
    </location>
    <ligand>
        <name>ATP</name>
        <dbReference type="ChEBI" id="CHEBI:30616"/>
    </ligand>
</feature>
<keyword evidence="15" id="KW-1133">Transmembrane helix</keyword>
<evidence type="ECO:0000256" key="2">
    <source>
        <dbReference type="ARBA" id="ARBA00012513"/>
    </source>
</evidence>
<organism evidence="18 20">
    <name type="scientific">Phoenix dactylifera</name>
    <name type="common">Date palm</name>
    <dbReference type="NCBI Taxonomy" id="42345"/>
    <lineage>
        <taxon>Eukaryota</taxon>
        <taxon>Viridiplantae</taxon>
        <taxon>Streptophyta</taxon>
        <taxon>Embryophyta</taxon>
        <taxon>Tracheophyta</taxon>
        <taxon>Spermatophyta</taxon>
        <taxon>Magnoliopsida</taxon>
        <taxon>Liliopsida</taxon>
        <taxon>Arecaceae</taxon>
        <taxon>Coryphoideae</taxon>
        <taxon>Phoeniceae</taxon>
        <taxon>Phoenix</taxon>
    </lineage>
</organism>
<reference evidence="18" key="1">
    <citation type="journal article" date="2019" name="Nat. Commun.">
        <title>Genome-wide association mapping of date palm fruit traits.</title>
        <authorList>
            <person name="Hazzouri K.M."/>
            <person name="Gros-Balthazard M."/>
            <person name="Flowers J.M."/>
            <person name="Copetti D."/>
            <person name="Lemansour A."/>
            <person name="Lebrun M."/>
            <person name="Masmoudi K."/>
            <person name="Ferrand S."/>
            <person name="Dhar M.I."/>
            <person name="Fresquez Z.A."/>
            <person name="Rosas U."/>
            <person name="Zhang J."/>
            <person name="Talag J."/>
            <person name="Lee S."/>
            <person name="Kudrna D."/>
            <person name="Powell R.F."/>
            <person name="Leitch I.J."/>
            <person name="Krueger R.R."/>
            <person name="Wing R.A."/>
            <person name="Amiri K.M.A."/>
            <person name="Purugganan M.D."/>
        </authorList>
    </citation>
    <scope>NUCLEOTIDE SEQUENCE [LARGE SCALE GENOMIC DNA]</scope>
    <source>
        <strain evidence="18">cv. Khalas</strain>
    </source>
</reference>
<keyword evidence="6" id="KW-0808">Transferase</keyword>
<dbReference type="RefSeq" id="XP_008805214.2">
    <property type="nucleotide sequence ID" value="XM_008806992.4"/>
</dbReference>
<evidence type="ECO:0000256" key="1">
    <source>
        <dbReference type="ARBA" id="ARBA00004236"/>
    </source>
</evidence>
<dbReference type="PANTHER" id="PTHR47989:SF23">
    <property type="entry name" value="RECEPTOR-LIKE SERINE_THREONINE-PROTEIN KINASE NCRK ISOFORM X1"/>
    <property type="match status" value="1"/>
</dbReference>
<evidence type="ECO:0000256" key="4">
    <source>
        <dbReference type="ARBA" id="ARBA00022527"/>
    </source>
</evidence>
<evidence type="ECO:0000256" key="10">
    <source>
        <dbReference type="ARBA" id="ARBA00023136"/>
    </source>
</evidence>
<dbReference type="CDD" id="cd14066">
    <property type="entry name" value="STKc_IRAK"/>
    <property type="match status" value="1"/>
</dbReference>
<keyword evidence="10 15" id="KW-0472">Membrane</keyword>
<keyword evidence="18" id="KW-1185">Reference proteome</keyword>
<dbReference type="OrthoDB" id="1890790at2759"/>
<dbReference type="GO" id="GO:0004674">
    <property type="term" value="F:protein serine/threonine kinase activity"/>
    <property type="evidence" value="ECO:0007669"/>
    <property type="project" value="UniProtKB-KW"/>
</dbReference>
<dbReference type="PROSITE" id="PS00108">
    <property type="entry name" value="PROTEIN_KINASE_ST"/>
    <property type="match status" value="1"/>
</dbReference>
<dbReference type="RefSeq" id="XP_026664725.2">
    <property type="nucleotide sequence ID" value="XM_026808924.2"/>
</dbReference>
<sequence length="626" mass="69495">MELHLKVAILCVGWFFLLRFISCEKTLGESGTLKWTCLCAGGPLGAPNYTTASNCSTSCACIPGNPDGVWNCSCQSEGTSQSPGNIHTASCFTACNCTSGTSTGAKKHLSRKCVVVILLLCVGLTTIAFLTSIACYFYRKDQFSLPSPAFSSEKNTSWNSMTNLINHRSTSFPQCQAKNNTGFNGFTGFIHRLFWVFGSERGTFPGAIVQFSYVELEQATNKFSSANLIGIGGSSNVYRGHLKDGRVVAVKRLRSLGWPEADSEFLSEIELLSRLNHCHVVPLLGYCSESQGKQSERLLVFEYMSNGNLRDCLDATQGKEPLDWETRVQIAIGAARGLEYLHEAAAPRILHRDIKSTNILLDDQYRAKITDLGMAKRLMADDLSSCSSSPARMLGTFGYFAPEYAIVGKASLKSDVFSFGVVILELVTGRQPIHKSSNRGNESLVIWAISRLHDHKLVVSELPDPLLKGKFPEEEMQIMAHLARECLQWDPDLRPTMSEVVQILSTITPNKYKRWNIPTSFFMSSSSSSIKSITSIERSQGPAERQEPNRAASERWQARCSLPITIDRNLCEDRQKNTETVLSAEYMERLILLTSNVPSWRSSDEETVDLTEPRLESFMQANVRSL</sequence>
<dbReference type="GeneID" id="103718262"/>
<evidence type="ECO:0000256" key="7">
    <source>
        <dbReference type="ARBA" id="ARBA00022741"/>
    </source>
</evidence>
<dbReference type="PROSITE" id="PS00107">
    <property type="entry name" value="PROTEIN_KINASE_ATP"/>
    <property type="match status" value="1"/>
</dbReference>
<evidence type="ECO:0000256" key="12">
    <source>
        <dbReference type="ARBA" id="ARBA00048679"/>
    </source>
</evidence>
<dbReference type="GO" id="GO:0005886">
    <property type="term" value="C:plasma membrane"/>
    <property type="evidence" value="ECO:0007669"/>
    <property type="project" value="UniProtKB-SubCell"/>
</dbReference>
<feature type="region of interest" description="Disordered" evidence="14">
    <location>
        <begin position="533"/>
        <end position="554"/>
    </location>
</feature>
<accession>A0A8B8JAD3</accession>
<keyword evidence="3" id="KW-1003">Cell membrane</keyword>
<evidence type="ECO:0000256" key="14">
    <source>
        <dbReference type="SAM" id="MobiDB-lite"/>
    </source>
</evidence>